<evidence type="ECO:0000256" key="1">
    <source>
        <dbReference type="SAM" id="MobiDB-lite"/>
    </source>
</evidence>
<keyword evidence="2" id="KW-0812">Transmembrane</keyword>
<dbReference type="OMA" id="EGWTNTL"/>
<feature type="compositionally biased region" description="Acidic residues" evidence="1">
    <location>
        <begin position="486"/>
        <end position="500"/>
    </location>
</feature>
<feature type="compositionally biased region" description="Basic and acidic residues" evidence="1">
    <location>
        <begin position="340"/>
        <end position="460"/>
    </location>
</feature>
<keyword evidence="2" id="KW-0472">Membrane</keyword>
<keyword evidence="2" id="KW-1133">Transmembrane helix</keyword>
<dbReference type="STRING" id="105231.A0A1Y1HKS2"/>
<feature type="region of interest" description="Disordered" evidence="1">
    <location>
        <begin position="323"/>
        <end position="500"/>
    </location>
</feature>
<gene>
    <name evidence="3" type="ORF">KFL_000260200</name>
</gene>
<sequence length="500" mass="57148">MRSKEDDERNVFDSQGKLDRDRPSPRGSLSDAWKSRAKVAEGMLGSSGFKKVNSVALCYLFVLLLIVGLSFQHHMSQSLKLSRLARSSKQWESLYSQSLEEIIDWKRKLEQEKKLAAEFAKNADLLEGTLKRVREEKSRQEEEAVKLQVDVASKDKLREQLERKLQESEDLSQTRLQEVQQEVQVKKLESEAMHRELEEMKQAVKYHKDTIARLNADKEVLATGQVKAVAAADAAKNKTAAMEVAVRELRDELKNATRHSIYLEEHVTSLTEKNKVLETEARSKLDSTAKRMQDEVDAANARVDAAQQEKRALEERVAQLESKLEQSQARVTELEEAADAAEKSRTSERERLESEIRDKEQRLQETEAAKRNEEAERERNEEAERKRSEEAKRKREEKEEAKKRREAQEKADAEDRAAAEASEKEEAQKRNAEEKAEADAAIARKQEAARRAEAERKAAAEQEAEDQPNPEKQKEMVLEEIRKDSETDEGASDEGANEAL</sequence>
<protein>
    <submittedName>
        <fullName evidence="3">Uncharacterized protein</fullName>
    </submittedName>
</protein>
<keyword evidence="4" id="KW-1185">Reference proteome</keyword>
<accession>A0A1Y1HKS2</accession>
<evidence type="ECO:0000256" key="2">
    <source>
        <dbReference type="SAM" id="Phobius"/>
    </source>
</evidence>
<evidence type="ECO:0000313" key="4">
    <source>
        <dbReference type="Proteomes" id="UP000054558"/>
    </source>
</evidence>
<dbReference type="EMBL" id="DF236975">
    <property type="protein sequence ID" value="GAQ79204.1"/>
    <property type="molecule type" value="Genomic_DNA"/>
</dbReference>
<feature type="transmembrane region" description="Helical" evidence="2">
    <location>
        <begin position="52"/>
        <end position="71"/>
    </location>
</feature>
<reference evidence="3 4" key="1">
    <citation type="journal article" date="2014" name="Nat. Commun.">
        <title>Klebsormidium flaccidum genome reveals primary factors for plant terrestrial adaptation.</title>
        <authorList>
            <person name="Hori K."/>
            <person name="Maruyama F."/>
            <person name="Fujisawa T."/>
            <person name="Togashi T."/>
            <person name="Yamamoto N."/>
            <person name="Seo M."/>
            <person name="Sato S."/>
            <person name="Yamada T."/>
            <person name="Mori H."/>
            <person name="Tajima N."/>
            <person name="Moriyama T."/>
            <person name="Ikeuchi M."/>
            <person name="Watanabe M."/>
            <person name="Wada H."/>
            <person name="Kobayashi K."/>
            <person name="Saito M."/>
            <person name="Masuda T."/>
            <person name="Sasaki-Sekimoto Y."/>
            <person name="Mashiguchi K."/>
            <person name="Awai K."/>
            <person name="Shimojima M."/>
            <person name="Masuda S."/>
            <person name="Iwai M."/>
            <person name="Nobusawa T."/>
            <person name="Narise T."/>
            <person name="Kondo S."/>
            <person name="Saito H."/>
            <person name="Sato R."/>
            <person name="Murakawa M."/>
            <person name="Ihara Y."/>
            <person name="Oshima-Yamada Y."/>
            <person name="Ohtaka K."/>
            <person name="Satoh M."/>
            <person name="Sonobe K."/>
            <person name="Ishii M."/>
            <person name="Ohtani R."/>
            <person name="Kanamori-Sato M."/>
            <person name="Honoki R."/>
            <person name="Miyazaki D."/>
            <person name="Mochizuki H."/>
            <person name="Umetsu J."/>
            <person name="Higashi K."/>
            <person name="Shibata D."/>
            <person name="Kamiya Y."/>
            <person name="Sato N."/>
            <person name="Nakamura Y."/>
            <person name="Tabata S."/>
            <person name="Ida S."/>
            <person name="Kurokawa K."/>
            <person name="Ohta H."/>
        </authorList>
    </citation>
    <scope>NUCLEOTIDE SEQUENCE [LARGE SCALE GENOMIC DNA]</scope>
    <source>
        <strain evidence="3 4">NIES-2285</strain>
    </source>
</reference>
<dbReference type="Proteomes" id="UP000054558">
    <property type="component" value="Unassembled WGS sequence"/>
</dbReference>
<proteinExistence type="predicted"/>
<name>A0A1Y1HKS2_KLENI</name>
<feature type="compositionally biased region" description="Basic and acidic residues" evidence="1">
    <location>
        <begin position="1"/>
        <end position="24"/>
    </location>
</feature>
<evidence type="ECO:0000313" key="3">
    <source>
        <dbReference type="EMBL" id="GAQ79204.1"/>
    </source>
</evidence>
<feature type="compositionally biased region" description="Basic and acidic residues" evidence="1">
    <location>
        <begin position="469"/>
        <end position="485"/>
    </location>
</feature>
<organism evidence="3 4">
    <name type="scientific">Klebsormidium nitens</name>
    <name type="common">Green alga</name>
    <name type="synonym">Ulothrix nitens</name>
    <dbReference type="NCBI Taxonomy" id="105231"/>
    <lineage>
        <taxon>Eukaryota</taxon>
        <taxon>Viridiplantae</taxon>
        <taxon>Streptophyta</taxon>
        <taxon>Klebsormidiophyceae</taxon>
        <taxon>Klebsormidiales</taxon>
        <taxon>Klebsormidiaceae</taxon>
        <taxon>Klebsormidium</taxon>
    </lineage>
</organism>
<feature type="region of interest" description="Disordered" evidence="1">
    <location>
        <begin position="1"/>
        <end position="31"/>
    </location>
</feature>
<dbReference type="AlphaFoldDB" id="A0A1Y1HKS2"/>